<evidence type="ECO:0000313" key="10">
    <source>
        <dbReference type="Proteomes" id="UP000631114"/>
    </source>
</evidence>
<dbReference type="GO" id="GO:0003677">
    <property type="term" value="F:DNA binding"/>
    <property type="evidence" value="ECO:0007669"/>
    <property type="project" value="UniProtKB-KW"/>
</dbReference>
<dbReference type="Proteomes" id="UP000631114">
    <property type="component" value="Unassembled WGS sequence"/>
</dbReference>
<feature type="domain" description="Replication factor A C-terminal" evidence="7">
    <location>
        <begin position="289"/>
        <end position="393"/>
    </location>
</feature>
<evidence type="ECO:0000256" key="3">
    <source>
        <dbReference type="ARBA" id="ARBA00022771"/>
    </source>
</evidence>
<keyword evidence="5" id="KW-0238">DNA-binding</keyword>
<keyword evidence="10" id="KW-1185">Reference proteome</keyword>
<dbReference type="InterPro" id="IPR003871">
    <property type="entry name" value="RFA1B/D_OB_1st"/>
</dbReference>
<dbReference type="PANTHER" id="PTHR47165">
    <property type="entry name" value="OS03G0429900 PROTEIN"/>
    <property type="match status" value="1"/>
</dbReference>
<dbReference type="CDD" id="cd04476">
    <property type="entry name" value="RPA1_DBD_C"/>
    <property type="match status" value="1"/>
</dbReference>
<dbReference type="InterPro" id="IPR013955">
    <property type="entry name" value="Rep_factor-A_C"/>
</dbReference>
<comment type="caution">
    <text evidence="9">The sequence shown here is derived from an EMBL/GenBank/DDBJ whole genome shotgun (WGS) entry which is preliminary data.</text>
</comment>
<dbReference type="PANTHER" id="PTHR47165:SF4">
    <property type="entry name" value="OS03G0429900 PROTEIN"/>
    <property type="match status" value="1"/>
</dbReference>
<dbReference type="SUPFAM" id="SSF50249">
    <property type="entry name" value="Nucleic acid-binding proteins"/>
    <property type="match status" value="3"/>
</dbReference>
<feature type="domain" description="Replication protein A OB" evidence="8">
    <location>
        <begin position="139"/>
        <end position="231"/>
    </location>
</feature>
<comment type="similarity">
    <text evidence="1">Belongs to the replication factor A protein 1 family.</text>
</comment>
<dbReference type="EMBL" id="JADFTS010000001">
    <property type="protein sequence ID" value="KAF9625774.1"/>
    <property type="molecule type" value="Genomic_DNA"/>
</dbReference>
<gene>
    <name evidence="9" type="ORF">IFM89_026914</name>
</gene>
<keyword evidence="3" id="KW-0863">Zinc-finger</keyword>
<dbReference type="Pfam" id="PF16900">
    <property type="entry name" value="REPA_OB_2"/>
    <property type="match status" value="1"/>
</dbReference>
<sequence>MDEKGYKRIKEINDTNGNYRIKVRVSRIWEATDFNTDKIKSLDMVLIDEHGDQIHAKIPISFVLKYKPQLKEMQIYYMEEFSTFKIYEKVTYRPVNHDFIIMFNWNTILKPSKEVDVQFPKQLFNFTNFSEVSSRKDNIHLTDVIGIVKTWTQPIEKLKKNKNKTTMMKIYLIDEWNSSIAVTIWGENANNVKDWIVQNTSRRTVLIISSTSVSYFNGTYSLSTTSATKIYQDSEIPEFTVLKNSPMEVEIQEEQMKTSKTTEEVLTQNRRCLSEITNSVTDLFSDEKYFTCKASITKVMHENGWYYNACPNSNCGKKLNMNAGGYDCTKHGVVDPIQKYILKFDIEDNTATARATAFEEVASTLMKKEHAELIAMDSKENGTEFAEKEFRKLIGHTAIFG</sequence>
<name>A0A835IXZ5_9MAGN</name>
<evidence type="ECO:0000256" key="5">
    <source>
        <dbReference type="ARBA" id="ARBA00023125"/>
    </source>
</evidence>
<evidence type="ECO:0000259" key="6">
    <source>
        <dbReference type="Pfam" id="PF02721"/>
    </source>
</evidence>
<evidence type="ECO:0000259" key="8">
    <source>
        <dbReference type="Pfam" id="PF16900"/>
    </source>
</evidence>
<dbReference type="Gene3D" id="2.40.50.140">
    <property type="entry name" value="Nucleic acid-binding proteins"/>
    <property type="match status" value="3"/>
</dbReference>
<dbReference type="InterPro" id="IPR031657">
    <property type="entry name" value="REPA_OB_2"/>
</dbReference>
<dbReference type="CDD" id="cd04480">
    <property type="entry name" value="RPA1_DBD_A_like"/>
    <property type="match status" value="1"/>
</dbReference>
<evidence type="ECO:0000256" key="1">
    <source>
        <dbReference type="ARBA" id="ARBA00005690"/>
    </source>
</evidence>
<evidence type="ECO:0000313" key="9">
    <source>
        <dbReference type="EMBL" id="KAF9625774.1"/>
    </source>
</evidence>
<dbReference type="InterPro" id="IPR047192">
    <property type="entry name" value="Euk_RPA1_DBD_C"/>
</dbReference>
<evidence type="ECO:0000256" key="4">
    <source>
        <dbReference type="ARBA" id="ARBA00022833"/>
    </source>
</evidence>
<keyword evidence="4" id="KW-0862">Zinc</keyword>
<proteinExistence type="inferred from homology"/>
<protein>
    <submittedName>
        <fullName evidence="9">Uncharacterized protein</fullName>
    </submittedName>
</protein>
<dbReference type="AlphaFoldDB" id="A0A835IXZ5"/>
<dbReference type="GO" id="GO:0008270">
    <property type="term" value="F:zinc ion binding"/>
    <property type="evidence" value="ECO:0007669"/>
    <property type="project" value="UniProtKB-KW"/>
</dbReference>
<evidence type="ECO:0000256" key="2">
    <source>
        <dbReference type="ARBA" id="ARBA00022723"/>
    </source>
</evidence>
<dbReference type="InterPro" id="IPR012340">
    <property type="entry name" value="NA-bd_OB-fold"/>
</dbReference>
<accession>A0A835IXZ5</accession>
<evidence type="ECO:0000259" key="7">
    <source>
        <dbReference type="Pfam" id="PF08646"/>
    </source>
</evidence>
<reference evidence="9 10" key="1">
    <citation type="submission" date="2020-10" db="EMBL/GenBank/DDBJ databases">
        <title>The Coptis chinensis genome and diversification of protoberbering-type alkaloids.</title>
        <authorList>
            <person name="Wang B."/>
            <person name="Shu S."/>
            <person name="Song C."/>
            <person name="Liu Y."/>
        </authorList>
    </citation>
    <scope>NUCLEOTIDE SEQUENCE [LARGE SCALE GENOMIC DNA]</scope>
    <source>
        <strain evidence="9">HL-2020</strain>
        <tissue evidence="9">Leaf</tissue>
    </source>
</reference>
<dbReference type="Pfam" id="PF08646">
    <property type="entry name" value="Rep_fac-A_C"/>
    <property type="match status" value="1"/>
</dbReference>
<organism evidence="9 10">
    <name type="scientific">Coptis chinensis</name>
    <dbReference type="NCBI Taxonomy" id="261450"/>
    <lineage>
        <taxon>Eukaryota</taxon>
        <taxon>Viridiplantae</taxon>
        <taxon>Streptophyta</taxon>
        <taxon>Embryophyta</taxon>
        <taxon>Tracheophyta</taxon>
        <taxon>Spermatophyta</taxon>
        <taxon>Magnoliopsida</taxon>
        <taxon>Ranunculales</taxon>
        <taxon>Ranunculaceae</taxon>
        <taxon>Coptidoideae</taxon>
        <taxon>Coptis</taxon>
    </lineage>
</organism>
<dbReference type="OrthoDB" id="1904765at2759"/>
<keyword evidence="2" id="KW-0479">Metal-binding</keyword>
<feature type="domain" description="Replication protein A 70 kDa DNA-binding subunit B/D first OB fold" evidence="6">
    <location>
        <begin position="6"/>
        <end position="111"/>
    </location>
</feature>
<dbReference type="Pfam" id="PF02721">
    <property type="entry name" value="DUF223"/>
    <property type="match status" value="1"/>
</dbReference>